<accession>A0A921PY38</accession>
<evidence type="ECO:0000256" key="1">
    <source>
        <dbReference type="SAM" id="Phobius"/>
    </source>
</evidence>
<name>A0A921PY38_SORBI</name>
<evidence type="ECO:0000259" key="2">
    <source>
        <dbReference type="Pfam" id="PF24095"/>
    </source>
</evidence>
<feature type="transmembrane region" description="Helical" evidence="1">
    <location>
        <begin position="28"/>
        <end position="50"/>
    </location>
</feature>
<dbReference type="AlphaFoldDB" id="A0A921PY38"/>
<sequence>MATTPPPTKPVAVTTTIGQSLMSRPKKWVFAILIQLPPVVVNAACVLYAFPGGPSFFVSVPWRLALVLACCAYLNVPLLLLRGPIWGAKDLDLDLYLPRTPVAVVKKKTNVGMCVGAAAMGVACVAMVLHVKDTRVLAACTAVVATIIVGLVFFWVWLYRTYSGDDTSLDPTPSGDVARRLPV</sequence>
<organism evidence="3 4">
    <name type="scientific">Sorghum bicolor</name>
    <name type="common">Sorghum</name>
    <name type="synonym">Sorghum vulgare</name>
    <dbReference type="NCBI Taxonomy" id="4558"/>
    <lineage>
        <taxon>Eukaryota</taxon>
        <taxon>Viridiplantae</taxon>
        <taxon>Streptophyta</taxon>
        <taxon>Embryophyta</taxon>
        <taxon>Tracheophyta</taxon>
        <taxon>Spermatophyta</taxon>
        <taxon>Magnoliopsida</taxon>
        <taxon>Liliopsida</taxon>
        <taxon>Poales</taxon>
        <taxon>Poaceae</taxon>
        <taxon>PACMAD clade</taxon>
        <taxon>Panicoideae</taxon>
        <taxon>Andropogonodae</taxon>
        <taxon>Andropogoneae</taxon>
        <taxon>Sorghinae</taxon>
        <taxon>Sorghum</taxon>
    </lineage>
</organism>
<protein>
    <recommendedName>
        <fullName evidence="2">DUF7378 domain-containing protein</fullName>
    </recommendedName>
</protein>
<keyword evidence="1" id="KW-1133">Transmembrane helix</keyword>
<comment type="caution">
    <text evidence="3">The sequence shown here is derived from an EMBL/GenBank/DDBJ whole genome shotgun (WGS) entry which is preliminary data.</text>
</comment>
<feature type="transmembrane region" description="Helical" evidence="1">
    <location>
        <begin position="62"/>
        <end position="81"/>
    </location>
</feature>
<gene>
    <name evidence="3" type="ORF">BDA96_10G021000</name>
</gene>
<reference evidence="3" key="2">
    <citation type="submission" date="2020-10" db="EMBL/GenBank/DDBJ databases">
        <authorList>
            <person name="Cooper E.A."/>
            <person name="Brenton Z.W."/>
            <person name="Flinn B.S."/>
            <person name="Jenkins J."/>
            <person name="Shu S."/>
            <person name="Flowers D."/>
            <person name="Luo F."/>
            <person name="Wang Y."/>
            <person name="Xia P."/>
            <person name="Barry K."/>
            <person name="Daum C."/>
            <person name="Lipzen A."/>
            <person name="Yoshinaga Y."/>
            <person name="Schmutz J."/>
            <person name="Saski C."/>
            <person name="Vermerris W."/>
            <person name="Kresovich S."/>
        </authorList>
    </citation>
    <scope>NUCLEOTIDE SEQUENCE</scope>
</reference>
<evidence type="ECO:0000313" key="4">
    <source>
        <dbReference type="Proteomes" id="UP000807115"/>
    </source>
</evidence>
<dbReference type="Pfam" id="PF24095">
    <property type="entry name" value="DUF7378"/>
    <property type="match status" value="1"/>
</dbReference>
<evidence type="ECO:0000313" key="3">
    <source>
        <dbReference type="EMBL" id="KAG0512519.1"/>
    </source>
</evidence>
<keyword evidence="1" id="KW-0472">Membrane</keyword>
<dbReference type="Proteomes" id="UP000807115">
    <property type="component" value="Chromosome 10"/>
</dbReference>
<dbReference type="InterPro" id="IPR055802">
    <property type="entry name" value="DUF7378"/>
</dbReference>
<dbReference type="EMBL" id="CM027689">
    <property type="protein sequence ID" value="KAG0512519.1"/>
    <property type="molecule type" value="Genomic_DNA"/>
</dbReference>
<proteinExistence type="predicted"/>
<feature type="domain" description="DUF7378" evidence="2">
    <location>
        <begin position="12"/>
        <end position="163"/>
    </location>
</feature>
<feature type="transmembrane region" description="Helical" evidence="1">
    <location>
        <begin position="111"/>
        <end position="130"/>
    </location>
</feature>
<reference evidence="3" key="1">
    <citation type="journal article" date="2019" name="BMC Genomics">
        <title>A new reference genome for Sorghum bicolor reveals high levels of sequence similarity between sweet and grain genotypes: implications for the genetics of sugar metabolism.</title>
        <authorList>
            <person name="Cooper E.A."/>
            <person name="Brenton Z.W."/>
            <person name="Flinn B.S."/>
            <person name="Jenkins J."/>
            <person name="Shu S."/>
            <person name="Flowers D."/>
            <person name="Luo F."/>
            <person name="Wang Y."/>
            <person name="Xia P."/>
            <person name="Barry K."/>
            <person name="Daum C."/>
            <person name="Lipzen A."/>
            <person name="Yoshinaga Y."/>
            <person name="Schmutz J."/>
            <person name="Saski C."/>
            <person name="Vermerris W."/>
            <person name="Kresovich S."/>
        </authorList>
    </citation>
    <scope>NUCLEOTIDE SEQUENCE</scope>
</reference>
<feature type="transmembrane region" description="Helical" evidence="1">
    <location>
        <begin position="136"/>
        <end position="158"/>
    </location>
</feature>
<keyword evidence="1" id="KW-0812">Transmembrane</keyword>